<proteinExistence type="predicted"/>
<dbReference type="AlphaFoldDB" id="A0A2A4G7A3"/>
<dbReference type="Pfam" id="PF12771">
    <property type="entry name" value="SusD-like_2"/>
    <property type="match status" value="1"/>
</dbReference>
<dbReference type="OrthoDB" id="9766256at2"/>
<dbReference type="EMBL" id="NBWU01000004">
    <property type="protein sequence ID" value="PCE63632.1"/>
    <property type="molecule type" value="Genomic_DNA"/>
</dbReference>
<sequence>MKKSYIRIFLSACVLGATLVSCEEGFEEMNQHPEKPTQTVPDHLYTGILDKLNYRGNACLYTYLPQTSIAVRHSTSTPLQNLDLLENRSGIDDLWKLYYEKLRDMNRLKEEMDKSAYLPEQHRNQKAMLEILEAQFALMVADAFGDMPYTEAGQGLSDDVYRPVYDSQADVYKMALDKVKAAVASLALTTETPDGDAYLDFNSNKLLTGSSDALTNFTFFKKFGNAMLIKHGLRLSKLDATAAQDYISTGMAGPLMEASTENAGFTNERARGSGDWSWARYYGPTYQPSEFLADQMVDDAADMSNIMDAEVYDPRFYAVFYPNKDGEFRILPNSPDAVAAESPYLAQAGLYPGGSNGNLPEAPGYAEYEATHSIWNRFYISSNEMPYIMISYAEQQLIIAEAIASGYATGDAQMYYESGVRASVEEFLNLEHAQNPDANPDRIITLEAADIDAMLAHPEVAYNAASALDLIRTQRWIDYINRPNEAWAMMRRTNHFNVDNDVPITNNGDAFSMVYRLMYPANEADYNTDNYVQQLSKMGGTDNVRYVPDIFK</sequence>
<dbReference type="Proteomes" id="UP000219559">
    <property type="component" value="Unassembled WGS sequence"/>
</dbReference>
<dbReference type="RefSeq" id="WP_097442348.1">
    <property type="nucleotide sequence ID" value="NZ_NBWU01000004.1"/>
</dbReference>
<comment type="caution">
    <text evidence="2">The sequence shown here is derived from an EMBL/GenBank/DDBJ whole genome shotgun (WGS) entry which is preliminary data.</text>
</comment>
<keyword evidence="3" id="KW-1185">Reference proteome</keyword>
<dbReference type="InterPro" id="IPR041662">
    <property type="entry name" value="SusD-like_2"/>
</dbReference>
<name>A0A2A4G7A3_9FLAO</name>
<dbReference type="InterPro" id="IPR011990">
    <property type="entry name" value="TPR-like_helical_dom_sf"/>
</dbReference>
<organism evidence="2 3">
    <name type="scientific">Sediminicola luteus</name>
    <dbReference type="NCBI Taxonomy" id="319238"/>
    <lineage>
        <taxon>Bacteria</taxon>
        <taxon>Pseudomonadati</taxon>
        <taxon>Bacteroidota</taxon>
        <taxon>Flavobacteriia</taxon>
        <taxon>Flavobacteriales</taxon>
        <taxon>Flavobacteriaceae</taxon>
        <taxon>Sediminicola</taxon>
    </lineage>
</organism>
<protein>
    <recommendedName>
        <fullName evidence="4">SusD/RagB family nutrient-binding outer membrane lipoprotein</fullName>
    </recommendedName>
</protein>
<dbReference type="PROSITE" id="PS51257">
    <property type="entry name" value="PROKAR_LIPOPROTEIN"/>
    <property type="match status" value="1"/>
</dbReference>
<gene>
    <name evidence="2" type="ORF">B7P33_10125</name>
</gene>
<evidence type="ECO:0000313" key="3">
    <source>
        <dbReference type="Proteomes" id="UP000219559"/>
    </source>
</evidence>
<dbReference type="SUPFAM" id="SSF48452">
    <property type="entry name" value="TPR-like"/>
    <property type="match status" value="1"/>
</dbReference>
<accession>A0A2A4G7A3</accession>
<keyword evidence="1" id="KW-0732">Signal</keyword>
<evidence type="ECO:0008006" key="4">
    <source>
        <dbReference type="Google" id="ProtNLM"/>
    </source>
</evidence>
<feature type="signal peptide" evidence="1">
    <location>
        <begin position="1"/>
        <end position="22"/>
    </location>
</feature>
<evidence type="ECO:0000313" key="2">
    <source>
        <dbReference type="EMBL" id="PCE63632.1"/>
    </source>
</evidence>
<reference evidence="2 3" key="1">
    <citation type="submission" date="2017-04" db="EMBL/GenBank/DDBJ databases">
        <title>A new member of the family Flavobacteriaceae isolated from ascidians.</title>
        <authorList>
            <person name="Chen L."/>
        </authorList>
    </citation>
    <scope>NUCLEOTIDE SEQUENCE [LARGE SCALE GENOMIC DNA]</scope>
    <source>
        <strain evidence="2 3">HQA918</strain>
    </source>
</reference>
<evidence type="ECO:0000256" key="1">
    <source>
        <dbReference type="SAM" id="SignalP"/>
    </source>
</evidence>
<dbReference type="Gene3D" id="1.25.40.390">
    <property type="match status" value="1"/>
</dbReference>
<feature type="chain" id="PRO_5013331424" description="SusD/RagB family nutrient-binding outer membrane lipoprotein" evidence="1">
    <location>
        <begin position="23"/>
        <end position="552"/>
    </location>
</feature>